<dbReference type="EMBL" id="FUWZ01000001">
    <property type="protein sequence ID" value="SJZ76501.1"/>
    <property type="molecule type" value="Genomic_DNA"/>
</dbReference>
<evidence type="ECO:0000313" key="2">
    <source>
        <dbReference type="Proteomes" id="UP000190367"/>
    </source>
</evidence>
<organism evidence="1 2">
    <name type="scientific">Chitinophaga eiseniae</name>
    <dbReference type="NCBI Taxonomy" id="634771"/>
    <lineage>
        <taxon>Bacteria</taxon>
        <taxon>Pseudomonadati</taxon>
        <taxon>Bacteroidota</taxon>
        <taxon>Chitinophagia</taxon>
        <taxon>Chitinophagales</taxon>
        <taxon>Chitinophagaceae</taxon>
        <taxon>Chitinophaga</taxon>
    </lineage>
</organism>
<dbReference type="Proteomes" id="UP000190367">
    <property type="component" value="Unassembled WGS sequence"/>
</dbReference>
<evidence type="ECO:0000313" key="1">
    <source>
        <dbReference type="EMBL" id="SJZ76501.1"/>
    </source>
</evidence>
<dbReference type="STRING" id="634771.SAMN04488128_1011519"/>
<keyword evidence="2" id="KW-1185">Reference proteome</keyword>
<sequence length="41" mass="4710">MVNGGGGNTFTILNLLFAHFNPLTYYPRLLFIFNRNKSANY</sequence>
<accession>A0A1T4NB62</accession>
<dbReference type="AlphaFoldDB" id="A0A1T4NB62"/>
<protein>
    <submittedName>
        <fullName evidence="1">Uncharacterized protein</fullName>
    </submittedName>
</protein>
<name>A0A1T4NB62_9BACT</name>
<proteinExistence type="predicted"/>
<gene>
    <name evidence="1" type="ORF">SAMN04488128_1011519</name>
</gene>
<reference evidence="2" key="1">
    <citation type="submission" date="2017-02" db="EMBL/GenBank/DDBJ databases">
        <authorList>
            <person name="Varghese N."/>
            <person name="Submissions S."/>
        </authorList>
    </citation>
    <scope>NUCLEOTIDE SEQUENCE [LARGE SCALE GENOMIC DNA]</scope>
    <source>
        <strain evidence="2">DSM 22224</strain>
    </source>
</reference>